<evidence type="ECO:0000256" key="4">
    <source>
        <dbReference type="ARBA" id="ARBA00023014"/>
    </source>
</evidence>
<feature type="domain" description="Radical SAM core" evidence="6">
    <location>
        <begin position="77"/>
        <end position="187"/>
    </location>
</feature>
<dbReference type="SFLD" id="SFLDG01099">
    <property type="entry name" value="Uncharacterised_Radical_SAM_Su"/>
    <property type="match status" value="1"/>
</dbReference>
<dbReference type="PIRSF" id="PIRSF004869">
    <property type="entry name" value="PflX_prd"/>
    <property type="match status" value="1"/>
</dbReference>
<dbReference type="Proteomes" id="UP000070544">
    <property type="component" value="Unassembled WGS sequence"/>
</dbReference>
<accession>A0A139ATT3</accession>
<feature type="binding site" evidence="5">
    <location>
        <position position="82"/>
    </location>
    <ligand>
        <name>[4Fe-4S] cluster</name>
        <dbReference type="ChEBI" id="CHEBI:49883"/>
        <note>4Fe-4S-S-AdoMet</note>
    </ligand>
</feature>
<name>A0A139ATT3_GONPJ</name>
<keyword evidence="8" id="KW-1185">Reference proteome</keyword>
<keyword evidence="1 5" id="KW-0949">S-adenosyl-L-methionine</keyword>
<dbReference type="PANTHER" id="PTHR43075">
    <property type="entry name" value="FORMATE LYASE ACTIVATING ENZYME, PUTATIVE (AFU_ORTHOLOGUE AFUA_2G15630)-RELATED"/>
    <property type="match status" value="1"/>
</dbReference>
<dbReference type="Gene3D" id="3.20.20.70">
    <property type="entry name" value="Aldolase class I"/>
    <property type="match status" value="1"/>
</dbReference>
<dbReference type="PANTHER" id="PTHR43075:SF1">
    <property type="entry name" value="FORMATE LYASE ACTIVATING ENZYME, PUTATIVE (AFU_ORTHOLOGUE AFUA_2G15630)-RELATED"/>
    <property type="match status" value="1"/>
</dbReference>
<dbReference type="InterPro" id="IPR013785">
    <property type="entry name" value="Aldolase_TIM"/>
</dbReference>
<reference evidence="7 8" key="1">
    <citation type="journal article" date="2015" name="Genome Biol. Evol.">
        <title>Phylogenomic analyses indicate that early fungi evolved digesting cell walls of algal ancestors of land plants.</title>
        <authorList>
            <person name="Chang Y."/>
            <person name="Wang S."/>
            <person name="Sekimoto S."/>
            <person name="Aerts A.L."/>
            <person name="Choi C."/>
            <person name="Clum A."/>
            <person name="LaButti K.M."/>
            <person name="Lindquist E.A."/>
            <person name="Yee Ngan C."/>
            <person name="Ohm R.A."/>
            <person name="Salamov A.A."/>
            <person name="Grigoriev I.V."/>
            <person name="Spatafora J.W."/>
            <person name="Berbee M.L."/>
        </authorList>
    </citation>
    <scope>NUCLEOTIDE SEQUENCE [LARGE SCALE GENOMIC DNA]</scope>
    <source>
        <strain evidence="7 8">JEL478</strain>
    </source>
</reference>
<evidence type="ECO:0000256" key="5">
    <source>
        <dbReference type="PIRSR" id="PIRSR004869-50"/>
    </source>
</evidence>
<protein>
    <recommendedName>
        <fullName evidence="6">Radical SAM core domain-containing protein</fullName>
    </recommendedName>
</protein>
<evidence type="ECO:0000256" key="3">
    <source>
        <dbReference type="ARBA" id="ARBA00023004"/>
    </source>
</evidence>
<comment type="cofactor">
    <cofactor evidence="5">
        <name>[4Fe-4S] cluster</name>
        <dbReference type="ChEBI" id="CHEBI:49883"/>
    </cofactor>
    <text evidence="5">Binds 1 [4Fe-4S] cluster. The cluster is coordinated with 3 cysteines and an exchangeable S-adenosyl-L-methionine.</text>
</comment>
<dbReference type="EMBL" id="KQ965736">
    <property type="protein sequence ID" value="KXS20114.1"/>
    <property type="molecule type" value="Genomic_DNA"/>
</dbReference>
<evidence type="ECO:0000256" key="2">
    <source>
        <dbReference type="ARBA" id="ARBA00022723"/>
    </source>
</evidence>
<sequence length="327" mass="37213">MPRYFNLLYSKPAKMREKVEMAKRALQNCNLCPRRCGVNRFERAGLCLVKDKAIVNLVAPHFGEEACLQGHHGSGTVFFSGCNLKCVFCQNHELSHTLAGYPLSEKELAEWMLKLQDEGGCHNINFVTPEHVVPQVVLAIAAAAEMGLRIPIVYNTSAYDCLESLLLLDGLIDIYMPDFKLWSEPASLRYLKARDYASHAQAAILEMNRQVGFLRFHPTSGLAMEGLLVRHLVMPGLENEGALIMQWLAKNIGKDCYVHIMEQYRPDAFVGKMENRQRLQKDKPPQERARYTEINRPVTTEEVTKVREAAERAGLYRFEGEMDYTVF</sequence>
<dbReference type="OMA" id="WNSNMYL"/>
<evidence type="ECO:0000313" key="8">
    <source>
        <dbReference type="Proteomes" id="UP000070544"/>
    </source>
</evidence>
<dbReference type="Pfam" id="PF04055">
    <property type="entry name" value="Radical_SAM"/>
    <property type="match status" value="1"/>
</dbReference>
<dbReference type="SUPFAM" id="SSF102114">
    <property type="entry name" value="Radical SAM enzymes"/>
    <property type="match status" value="1"/>
</dbReference>
<dbReference type="SFLD" id="SFLDS00029">
    <property type="entry name" value="Radical_SAM"/>
    <property type="match status" value="1"/>
</dbReference>
<dbReference type="OrthoDB" id="1856718at2759"/>
<keyword evidence="3 5" id="KW-0408">Iron</keyword>
<dbReference type="GO" id="GO:0003824">
    <property type="term" value="F:catalytic activity"/>
    <property type="evidence" value="ECO:0007669"/>
    <property type="project" value="InterPro"/>
</dbReference>
<keyword evidence="4 5" id="KW-0411">Iron-sulfur</keyword>
<dbReference type="InterPro" id="IPR040085">
    <property type="entry name" value="MJ0674-like"/>
</dbReference>
<evidence type="ECO:0000256" key="1">
    <source>
        <dbReference type="ARBA" id="ARBA00022691"/>
    </source>
</evidence>
<gene>
    <name evidence="7" type="ORF">M427DRAFT_131521</name>
</gene>
<evidence type="ECO:0000313" key="7">
    <source>
        <dbReference type="EMBL" id="KXS20114.1"/>
    </source>
</evidence>
<feature type="binding site" evidence="5">
    <location>
        <position position="89"/>
    </location>
    <ligand>
        <name>[4Fe-4S] cluster</name>
        <dbReference type="ChEBI" id="CHEBI:49883"/>
        <note>4Fe-4S-S-AdoMet</note>
    </ligand>
</feature>
<dbReference type="AlphaFoldDB" id="A0A139ATT3"/>
<dbReference type="InterPro" id="IPR058240">
    <property type="entry name" value="rSAM_sf"/>
</dbReference>
<dbReference type="STRING" id="1344416.A0A139ATT3"/>
<feature type="binding site" evidence="5">
    <location>
        <position position="86"/>
    </location>
    <ligand>
        <name>[4Fe-4S] cluster</name>
        <dbReference type="ChEBI" id="CHEBI:49883"/>
        <note>4Fe-4S-S-AdoMet</note>
    </ligand>
</feature>
<proteinExistence type="predicted"/>
<evidence type="ECO:0000259" key="6">
    <source>
        <dbReference type="Pfam" id="PF04055"/>
    </source>
</evidence>
<organism evidence="7 8">
    <name type="scientific">Gonapodya prolifera (strain JEL478)</name>
    <name type="common">Monoblepharis prolifera</name>
    <dbReference type="NCBI Taxonomy" id="1344416"/>
    <lineage>
        <taxon>Eukaryota</taxon>
        <taxon>Fungi</taxon>
        <taxon>Fungi incertae sedis</taxon>
        <taxon>Chytridiomycota</taxon>
        <taxon>Chytridiomycota incertae sedis</taxon>
        <taxon>Monoblepharidomycetes</taxon>
        <taxon>Monoblepharidales</taxon>
        <taxon>Gonapodyaceae</taxon>
        <taxon>Gonapodya</taxon>
    </lineage>
</organism>
<dbReference type="InterPro" id="IPR007197">
    <property type="entry name" value="rSAM"/>
</dbReference>
<dbReference type="GO" id="GO:0051536">
    <property type="term" value="F:iron-sulfur cluster binding"/>
    <property type="evidence" value="ECO:0007669"/>
    <property type="project" value="UniProtKB-KW"/>
</dbReference>
<keyword evidence="2 5" id="KW-0479">Metal-binding</keyword>
<dbReference type="GO" id="GO:0046872">
    <property type="term" value="F:metal ion binding"/>
    <property type="evidence" value="ECO:0007669"/>
    <property type="project" value="UniProtKB-KW"/>
</dbReference>
<dbReference type="InterPro" id="IPR016431">
    <property type="entry name" value="Pyrv-formate_lyase-activ_prd"/>
</dbReference>